<accession>A0A1X0QIS5</accession>
<dbReference type="VEuPathDB" id="MicrosporidiaDB:A0H76_407"/>
<organism evidence="1 2">
    <name type="scientific">Hepatospora eriocheir</name>
    <dbReference type="NCBI Taxonomy" id="1081669"/>
    <lineage>
        <taxon>Eukaryota</taxon>
        <taxon>Fungi</taxon>
        <taxon>Fungi incertae sedis</taxon>
        <taxon>Microsporidia</taxon>
        <taxon>Hepatosporidae</taxon>
        <taxon>Hepatospora</taxon>
    </lineage>
</organism>
<sequence length="161" mass="19108">MFCLLNLIKTTTYNSSNLNINGTEEYDSSSKNEFLEKDQLINDFQVNNEKLVNINDELKKGRVNKKRLDELTDSLKIIIKTHILLMENLVKLQKHKIFEPIEIMFENFKHKVNFVKKLIHKYYKNILNKSIIKLETITEESYHTELETIIEETDTELETNN</sequence>
<comment type="caution">
    <text evidence="1">The sequence shown here is derived from an EMBL/GenBank/DDBJ whole genome shotgun (WGS) entry which is preliminary data.</text>
</comment>
<protein>
    <submittedName>
        <fullName evidence="1">Uncharacterized protein</fullName>
    </submittedName>
</protein>
<gene>
    <name evidence="1" type="ORF">A0H76_407</name>
</gene>
<proteinExistence type="predicted"/>
<dbReference type="Proteomes" id="UP000192501">
    <property type="component" value="Unassembled WGS sequence"/>
</dbReference>
<name>A0A1X0QIS5_9MICR</name>
<dbReference type="VEuPathDB" id="MicrosporidiaDB:HERIO_2035"/>
<dbReference type="AlphaFoldDB" id="A0A1X0QIS5"/>
<evidence type="ECO:0000313" key="2">
    <source>
        <dbReference type="Proteomes" id="UP000192501"/>
    </source>
</evidence>
<dbReference type="EMBL" id="LTAI01000134">
    <property type="protein sequence ID" value="ORD99672.1"/>
    <property type="molecule type" value="Genomic_DNA"/>
</dbReference>
<reference evidence="1 2" key="1">
    <citation type="journal article" date="2017" name="Environ. Microbiol.">
        <title>Decay of the glycolytic pathway and adaptation to intranuclear parasitism within Enterocytozoonidae microsporidia.</title>
        <authorList>
            <person name="Wiredu Boakye D."/>
            <person name="Jaroenlak P."/>
            <person name="Prachumwat A."/>
            <person name="Williams T.A."/>
            <person name="Bateman K.S."/>
            <person name="Itsathitphaisarn O."/>
            <person name="Sritunyalucksana K."/>
            <person name="Paszkiewicz K.H."/>
            <person name="Moore K.A."/>
            <person name="Stentiford G.D."/>
            <person name="Williams B.A."/>
        </authorList>
    </citation>
    <scope>NUCLEOTIDE SEQUENCE [LARGE SCALE GENOMIC DNA]</scope>
    <source>
        <strain evidence="2">canceri</strain>
    </source>
</reference>
<evidence type="ECO:0000313" key="1">
    <source>
        <dbReference type="EMBL" id="ORD99672.1"/>
    </source>
</evidence>